<evidence type="ECO:0008006" key="4">
    <source>
        <dbReference type="Google" id="ProtNLM"/>
    </source>
</evidence>
<keyword evidence="1" id="KW-0812">Transmembrane</keyword>
<accession>A0A839N9I7</accession>
<dbReference type="RefSeq" id="WP_183321239.1">
    <property type="nucleotide sequence ID" value="NZ_JACHVQ010000002.1"/>
</dbReference>
<protein>
    <recommendedName>
        <fullName evidence="4">DUF3592 domain-containing protein</fullName>
    </recommendedName>
</protein>
<proteinExistence type="predicted"/>
<feature type="transmembrane region" description="Helical" evidence="1">
    <location>
        <begin position="107"/>
        <end position="126"/>
    </location>
</feature>
<evidence type="ECO:0000313" key="2">
    <source>
        <dbReference type="EMBL" id="MBB2892843.1"/>
    </source>
</evidence>
<dbReference type="Proteomes" id="UP000559182">
    <property type="component" value="Unassembled WGS sequence"/>
</dbReference>
<keyword evidence="1" id="KW-0472">Membrane</keyword>
<evidence type="ECO:0000256" key="1">
    <source>
        <dbReference type="SAM" id="Phobius"/>
    </source>
</evidence>
<name>A0A839N9I7_9MICO</name>
<keyword evidence="3" id="KW-1185">Reference proteome</keyword>
<organism evidence="2 3">
    <name type="scientific">Flexivirga oryzae</name>
    <dbReference type="NCBI Taxonomy" id="1794944"/>
    <lineage>
        <taxon>Bacteria</taxon>
        <taxon>Bacillati</taxon>
        <taxon>Actinomycetota</taxon>
        <taxon>Actinomycetes</taxon>
        <taxon>Micrococcales</taxon>
        <taxon>Dermacoccaceae</taxon>
        <taxon>Flexivirga</taxon>
    </lineage>
</organism>
<dbReference type="EMBL" id="JACHVQ010000002">
    <property type="protein sequence ID" value="MBB2892843.1"/>
    <property type="molecule type" value="Genomic_DNA"/>
</dbReference>
<reference evidence="2 3" key="1">
    <citation type="submission" date="2020-08" db="EMBL/GenBank/DDBJ databases">
        <title>Sequencing the genomes of 1000 actinobacteria strains.</title>
        <authorList>
            <person name="Klenk H.-P."/>
        </authorList>
    </citation>
    <scope>NUCLEOTIDE SEQUENCE [LARGE SCALE GENOMIC DNA]</scope>
    <source>
        <strain evidence="2 3">DSM 105369</strain>
    </source>
</reference>
<gene>
    <name evidence="2" type="ORF">FHU39_002861</name>
</gene>
<sequence>MARRILLWFAATVFVLFFGGVAIGGVVSGIVASQRVGHETATATATVTSKGVCRSKAAKSGHGVFSVGGVRYPTDVACQAKVGDRVPVKYDPSDPSHNQDREHRTRGFLIGAVGLVGLLVGGRPLIRALRRDGGQRVQ</sequence>
<comment type="caution">
    <text evidence="2">The sequence shown here is derived from an EMBL/GenBank/DDBJ whole genome shotgun (WGS) entry which is preliminary data.</text>
</comment>
<dbReference type="AlphaFoldDB" id="A0A839N9I7"/>
<evidence type="ECO:0000313" key="3">
    <source>
        <dbReference type="Proteomes" id="UP000559182"/>
    </source>
</evidence>
<keyword evidence="1" id="KW-1133">Transmembrane helix</keyword>